<dbReference type="Pfam" id="PF01612">
    <property type="entry name" value="DNA_pol_A_exo1"/>
    <property type="match status" value="1"/>
</dbReference>
<evidence type="ECO:0000256" key="8">
    <source>
        <dbReference type="ARBA" id="ARBA00040531"/>
    </source>
</evidence>
<dbReference type="EMBL" id="FLQU01000033">
    <property type="protein sequence ID" value="SBS80063.1"/>
    <property type="molecule type" value="Genomic_DNA"/>
</dbReference>
<feature type="domain" description="3'-5' exonuclease" evidence="10">
    <location>
        <begin position="153"/>
        <end position="307"/>
    </location>
</feature>
<keyword evidence="6" id="KW-0460">Magnesium</keyword>
<protein>
    <recommendedName>
        <fullName evidence="8">3'-5' exonuclease</fullName>
    </recommendedName>
    <alternativeName>
        <fullName evidence="9">Werner Syndrome-like exonuclease</fullName>
    </alternativeName>
</protein>
<keyword evidence="7" id="KW-0539">Nucleus</keyword>
<dbReference type="SMART" id="SM00474">
    <property type="entry name" value="35EXOc"/>
    <property type="match status" value="1"/>
</dbReference>
<dbReference type="PANTHER" id="PTHR13620:SF109">
    <property type="entry name" value="3'-5' EXONUCLEASE"/>
    <property type="match status" value="1"/>
</dbReference>
<reference evidence="12" key="1">
    <citation type="submission" date="2016-05" db="EMBL/GenBank/DDBJ databases">
        <authorList>
            <person name="Naeem Raeece"/>
        </authorList>
    </citation>
    <scope>NUCLEOTIDE SEQUENCE [LARGE SCALE GENOMIC DNA]</scope>
</reference>
<keyword evidence="3" id="KW-0479">Metal-binding</keyword>
<proteinExistence type="predicted"/>
<dbReference type="AlphaFoldDB" id="A0A1A8VKD0"/>
<evidence type="ECO:0000256" key="6">
    <source>
        <dbReference type="ARBA" id="ARBA00022842"/>
    </source>
</evidence>
<evidence type="ECO:0000313" key="11">
    <source>
        <dbReference type="EMBL" id="SBS80063.1"/>
    </source>
</evidence>
<evidence type="ECO:0000256" key="9">
    <source>
        <dbReference type="ARBA" id="ARBA00042761"/>
    </source>
</evidence>
<keyword evidence="4" id="KW-0378">Hydrolase</keyword>
<evidence type="ECO:0000256" key="1">
    <source>
        <dbReference type="ARBA" id="ARBA00004123"/>
    </source>
</evidence>
<dbReference type="SUPFAM" id="SSF53098">
    <property type="entry name" value="Ribonuclease H-like"/>
    <property type="match status" value="1"/>
</dbReference>
<evidence type="ECO:0000256" key="4">
    <source>
        <dbReference type="ARBA" id="ARBA00022801"/>
    </source>
</evidence>
<evidence type="ECO:0000259" key="10">
    <source>
        <dbReference type="SMART" id="SM00474"/>
    </source>
</evidence>
<comment type="subcellular location">
    <subcellularLocation>
        <location evidence="1">Nucleus</location>
    </subcellularLocation>
</comment>
<dbReference type="CDD" id="cd06141">
    <property type="entry name" value="WRN_exo"/>
    <property type="match status" value="1"/>
</dbReference>
<dbReference type="GO" id="GO:0006139">
    <property type="term" value="P:nucleobase-containing compound metabolic process"/>
    <property type="evidence" value="ECO:0007669"/>
    <property type="project" value="InterPro"/>
</dbReference>
<name>A0A1A8VKD0_PLAOA</name>
<dbReference type="PANTHER" id="PTHR13620">
    <property type="entry name" value="3-5 EXONUCLEASE"/>
    <property type="match status" value="1"/>
</dbReference>
<keyword evidence="5" id="KW-0269">Exonuclease</keyword>
<gene>
    <name evidence="11" type="ORF">POVCU2_0002570</name>
</gene>
<dbReference type="InterPro" id="IPR051132">
    <property type="entry name" value="3-5_Exonuclease_domain"/>
</dbReference>
<dbReference type="GO" id="GO:0046872">
    <property type="term" value="F:metal ion binding"/>
    <property type="evidence" value="ECO:0007669"/>
    <property type="project" value="UniProtKB-KW"/>
</dbReference>
<sequence>MLKFVKRPFVTTLAVSLPNNKNPHLSSLTFSGNVIYVNNENVGKYGKNIIKYLKTDIIGFDTEFIFDVSKSRSILFKKEYILNDSKCLSNAKNGLNQNDESSMSQKNAATCLRKSNFILEKNENVKLRETQSTISCVHECKARDNRNWASSPFRIFQGKSRNRENGESITCKENKRLCLIQLSSDNICFVFNINSLKGEIPVAVKEILENDQILKVCHDFKNDEDMFLSSNIKIKNVFDLYNYSIENFIYPPSLQSLVKIYLRKHLNKNWRLSNWMNNHLKEEQILYAATDAYASREIYMILKRQNKISESTPLQLNIKRGAIYSKCVKKCEKNCVAQDKGGYGKSNTENISEGKVPECIMQQGEIHHCIESGQSFNETHRNEDIKSILQDGKKECVMGEEMGKVELTHAGRNDKQNYDFHEKTKKKSKSYQFLEMDKLHIINNLKDQINVICSKFNNIFFAEEMIFSSYSYKNLLYLKHAEKGNCLIKLYSHSYDEEIECCKQILNFIKMRIV</sequence>
<dbReference type="InterPro" id="IPR012337">
    <property type="entry name" value="RNaseH-like_sf"/>
</dbReference>
<accession>A0A1A8VKD0</accession>
<evidence type="ECO:0000256" key="7">
    <source>
        <dbReference type="ARBA" id="ARBA00023242"/>
    </source>
</evidence>
<evidence type="ECO:0000256" key="2">
    <source>
        <dbReference type="ARBA" id="ARBA00022722"/>
    </source>
</evidence>
<dbReference type="InterPro" id="IPR002562">
    <property type="entry name" value="3'-5'_exonuclease_dom"/>
</dbReference>
<dbReference type="Gene3D" id="3.30.420.10">
    <property type="entry name" value="Ribonuclease H-like superfamily/Ribonuclease H"/>
    <property type="match status" value="1"/>
</dbReference>
<evidence type="ECO:0000256" key="5">
    <source>
        <dbReference type="ARBA" id="ARBA00022839"/>
    </source>
</evidence>
<keyword evidence="2" id="KW-0540">Nuclease</keyword>
<dbReference type="GO" id="GO:0008408">
    <property type="term" value="F:3'-5' exonuclease activity"/>
    <property type="evidence" value="ECO:0007669"/>
    <property type="project" value="InterPro"/>
</dbReference>
<dbReference type="Proteomes" id="UP000078560">
    <property type="component" value="Unassembled WGS sequence"/>
</dbReference>
<evidence type="ECO:0000256" key="3">
    <source>
        <dbReference type="ARBA" id="ARBA00022723"/>
    </source>
</evidence>
<organism evidence="11 12">
    <name type="scientific">Plasmodium ovale curtisi</name>
    <dbReference type="NCBI Taxonomy" id="864141"/>
    <lineage>
        <taxon>Eukaryota</taxon>
        <taxon>Sar</taxon>
        <taxon>Alveolata</taxon>
        <taxon>Apicomplexa</taxon>
        <taxon>Aconoidasida</taxon>
        <taxon>Haemosporida</taxon>
        <taxon>Plasmodiidae</taxon>
        <taxon>Plasmodium</taxon>
        <taxon>Plasmodium (Plasmodium)</taxon>
    </lineage>
</organism>
<dbReference type="GO" id="GO:0003676">
    <property type="term" value="F:nucleic acid binding"/>
    <property type="evidence" value="ECO:0007669"/>
    <property type="project" value="InterPro"/>
</dbReference>
<evidence type="ECO:0000313" key="12">
    <source>
        <dbReference type="Proteomes" id="UP000078560"/>
    </source>
</evidence>
<dbReference type="GO" id="GO:0005634">
    <property type="term" value="C:nucleus"/>
    <property type="evidence" value="ECO:0007669"/>
    <property type="project" value="UniProtKB-SubCell"/>
</dbReference>
<dbReference type="InterPro" id="IPR036397">
    <property type="entry name" value="RNaseH_sf"/>
</dbReference>